<dbReference type="InterPro" id="IPR011765">
    <property type="entry name" value="Pept_M16_N"/>
</dbReference>
<evidence type="ECO:0000313" key="5">
    <source>
        <dbReference type="Proteomes" id="UP000263833"/>
    </source>
</evidence>
<dbReference type="PANTHER" id="PTHR11851">
    <property type="entry name" value="METALLOPROTEASE"/>
    <property type="match status" value="1"/>
</dbReference>
<dbReference type="InterPro" id="IPR007863">
    <property type="entry name" value="Peptidase_M16_C"/>
</dbReference>
<sequence length="955" mass="102643">MVRKLTLALAASTIALSGAAMAKTTPAPVADLVKTVDIPYEKFTLDNGLTVIVHEDRKAPVVAVSIWYGVGSKHEPKGQTGFAHLFEHIMFNGSENAPGDYFQYTKQIGATDLNGTTWLDRTNYFQTVPTSALESALFLESDRMGHLLGGLTEESVKTQIGVVSNEKRQGDNQPYGLVEYAQSENLFPVGHPYHHNTIGSLEDLAAAKLDDFKQWFKDYYGPNNSVLVLAGDVNAAQAKPLVEKWFGDVARGRDVPPVNAPIPTLDAPKKIVLKDKVPATRIYRNWIVPGLADPDYTALRAGASVLGGLASSRLDNILVREEQSAVSVSSFILPFVHGSLFWVQADVKPGGDADAVAKRLDDIMADFIAKGPTADEVQRVAASEAAGRIDGLEQVGGFGGKAVALAEGQLYTGDADYYKKELERLAALKPETISAAMQKWLTRPVLEIRVEPGEREAYKEVASGSGARTGGLTAPAFYMAPGSDGHATSAVKADRSKMPAPGATPALDFPTVETGKLKNGIKVHFARRNAVPAVRIAVSFDAGYAADPIDKRGVSNIMGNLLSEGTLTLNATQLAETEERLGADINVTSSQDRTVASLRAVKPNLAASIGLLADVVKNPAFAEKDLERVRVQQLTRIAGEKNQPQGLALRALPELIYGKAHPYGGSQTGTGDEAAVRTLTRADVASFHQSWIHPAKAEIFVVGDTSLKEITKLLNKQFGSWKPKATAAPAKNFAVAMPESKARIVLIDRPNSPQSFILGGKVLDAKGSDDLLPLRSANEIFGGDFTSRINMDLRETKGWSYGVRSQVGGNEDRVPFLIFAPVQTNQTGPSLGVLLSQARDFVTSKPITKEERDTTVVSNVLELPGSYEQSAAVLGQMRADALFKRPFDYAEKLAGKYSALTPESMTAEFKSKIDPEKMAWVVVGDAAKVKPQLEALGLPVEMQSEAAKPTDTNAN</sequence>
<comment type="caution">
    <text evidence="4">The sequence shown here is derived from an EMBL/GenBank/DDBJ whole genome shotgun (WGS) entry which is preliminary data.</text>
</comment>
<proteinExistence type="predicted"/>
<feature type="chain" id="PRO_5016778337" evidence="1">
    <location>
        <begin position="23"/>
        <end position="955"/>
    </location>
</feature>
<dbReference type="SUPFAM" id="SSF63411">
    <property type="entry name" value="LuxS/MPP-like metallohydrolase"/>
    <property type="match status" value="4"/>
</dbReference>
<dbReference type="EMBL" id="QRGP01000003">
    <property type="protein sequence ID" value="RDV01656.1"/>
    <property type="molecule type" value="Genomic_DNA"/>
</dbReference>
<name>A0A371B231_9SPHN</name>
<evidence type="ECO:0000259" key="2">
    <source>
        <dbReference type="Pfam" id="PF00675"/>
    </source>
</evidence>
<dbReference type="InterPro" id="IPR050361">
    <property type="entry name" value="MPP/UQCRC_Complex"/>
</dbReference>
<evidence type="ECO:0000259" key="3">
    <source>
        <dbReference type="Pfam" id="PF05193"/>
    </source>
</evidence>
<protein>
    <submittedName>
        <fullName evidence="4">Insulinase family protein</fullName>
    </submittedName>
</protein>
<feature type="domain" description="Peptidase M16 C-terminal" evidence="3">
    <location>
        <begin position="209"/>
        <end position="381"/>
    </location>
</feature>
<reference evidence="5" key="1">
    <citation type="submission" date="2018-08" db="EMBL/GenBank/DDBJ databases">
        <authorList>
            <person name="Kim S.-J."/>
            <person name="Jung G.-Y."/>
        </authorList>
    </citation>
    <scope>NUCLEOTIDE SEQUENCE [LARGE SCALE GENOMIC DNA]</scope>
    <source>
        <strain evidence="5">GY_G</strain>
    </source>
</reference>
<dbReference type="PANTHER" id="PTHR11851:SF224">
    <property type="entry name" value="PROCESSING PROTEASE"/>
    <property type="match status" value="1"/>
</dbReference>
<dbReference type="AlphaFoldDB" id="A0A371B231"/>
<keyword evidence="1" id="KW-0732">Signal</keyword>
<keyword evidence="5" id="KW-1185">Reference proteome</keyword>
<dbReference type="Proteomes" id="UP000263833">
    <property type="component" value="Unassembled WGS sequence"/>
</dbReference>
<dbReference type="Gene3D" id="3.30.830.10">
    <property type="entry name" value="Metalloenzyme, LuxS/M16 peptidase-like"/>
    <property type="match status" value="4"/>
</dbReference>
<feature type="signal peptide" evidence="1">
    <location>
        <begin position="1"/>
        <end position="22"/>
    </location>
</feature>
<dbReference type="Pfam" id="PF05193">
    <property type="entry name" value="Peptidase_M16_C"/>
    <property type="match status" value="2"/>
</dbReference>
<feature type="domain" description="Peptidase M16 C-terminal" evidence="3">
    <location>
        <begin position="679"/>
        <end position="853"/>
    </location>
</feature>
<organism evidence="4 5">
    <name type="scientific">Sphingorhabdus pulchriflava</name>
    <dbReference type="NCBI Taxonomy" id="2292257"/>
    <lineage>
        <taxon>Bacteria</taxon>
        <taxon>Pseudomonadati</taxon>
        <taxon>Pseudomonadota</taxon>
        <taxon>Alphaproteobacteria</taxon>
        <taxon>Sphingomonadales</taxon>
        <taxon>Sphingomonadaceae</taxon>
        <taxon>Sphingorhabdus</taxon>
    </lineage>
</organism>
<feature type="domain" description="Peptidase M16 N-terminal" evidence="2">
    <location>
        <begin position="51"/>
        <end position="174"/>
    </location>
</feature>
<dbReference type="InterPro" id="IPR011249">
    <property type="entry name" value="Metalloenz_LuxS/M16"/>
</dbReference>
<dbReference type="GO" id="GO:0046872">
    <property type="term" value="F:metal ion binding"/>
    <property type="evidence" value="ECO:0007669"/>
    <property type="project" value="InterPro"/>
</dbReference>
<dbReference type="Pfam" id="PF00675">
    <property type="entry name" value="Peptidase_M16"/>
    <property type="match status" value="2"/>
</dbReference>
<feature type="domain" description="Peptidase M16 N-terminal" evidence="2">
    <location>
        <begin position="530"/>
        <end position="657"/>
    </location>
</feature>
<dbReference type="RefSeq" id="WP_115550437.1">
    <property type="nucleotide sequence ID" value="NZ_QRGP01000003.1"/>
</dbReference>
<evidence type="ECO:0000313" key="4">
    <source>
        <dbReference type="EMBL" id="RDV01656.1"/>
    </source>
</evidence>
<evidence type="ECO:0000256" key="1">
    <source>
        <dbReference type="SAM" id="SignalP"/>
    </source>
</evidence>
<gene>
    <name evidence="4" type="ORF">DXH95_15340</name>
</gene>
<accession>A0A371B231</accession>
<dbReference type="OrthoDB" id="9811314at2"/>